<dbReference type="InterPro" id="IPR010982">
    <property type="entry name" value="Lambda_DNA-bd_dom_sf"/>
</dbReference>
<reference evidence="2" key="2">
    <citation type="submission" date="2021-04" db="EMBL/GenBank/DDBJ databases">
        <authorList>
            <person name="Gilroy R."/>
        </authorList>
    </citation>
    <scope>NUCLEOTIDE SEQUENCE</scope>
    <source>
        <strain evidence="2">ChiBcec18-1249</strain>
    </source>
</reference>
<accession>A0A9D2RSS0</accession>
<protein>
    <submittedName>
        <fullName evidence="2">Helix-turn-helix domain-containing protein</fullName>
    </submittedName>
</protein>
<organism evidence="2 3">
    <name type="scientific">Candidatus Oscillibacter excrementigallinarum</name>
    <dbReference type="NCBI Taxonomy" id="2838716"/>
    <lineage>
        <taxon>Bacteria</taxon>
        <taxon>Bacillati</taxon>
        <taxon>Bacillota</taxon>
        <taxon>Clostridia</taxon>
        <taxon>Eubacteriales</taxon>
        <taxon>Oscillospiraceae</taxon>
        <taxon>Oscillibacter</taxon>
    </lineage>
</organism>
<dbReference type="AlphaFoldDB" id="A0A9D2RSS0"/>
<name>A0A9D2RSS0_9FIRM</name>
<dbReference type="Gene3D" id="1.10.260.40">
    <property type="entry name" value="lambda repressor-like DNA-binding domains"/>
    <property type="match status" value="1"/>
</dbReference>
<dbReference type="SUPFAM" id="SSF47413">
    <property type="entry name" value="lambda repressor-like DNA-binding domains"/>
    <property type="match status" value="1"/>
</dbReference>
<proteinExistence type="predicted"/>
<dbReference type="Pfam" id="PF13560">
    <property type="entry name" value="HTH_31"/>
    <property type="match status" value="1"/>
</dbReference>
<reference evidence="2" key="1">
    <citation type="journal article" date="2021" name="PeerJ">
        <title>Extensive microbial diversity within the chicken gut microbiome revealed by metagenomics and culture.</title>
        <authorList>
            <person name="Gilroy R."/>
            <person name="Ravi A."/>
            <person name="Getino M."/>
            <person name="Pursley I."/>
            <person name="Horton D.L."/>
            <person name="Alikhan N.F."/>
            <person name="Baker D."/>
            <person name="Gharbi K."/>
            <person name="Hall N."/>
            <person name="Watson M."/>
            <person name="Adriaenssens E.M."/>
            <person name="Foster-Nyarko E."/>
            <person name="Jarju S."/>
            <person name="Secka A."/>
            <person name="Antonio M."/>
            <person name="Oren A."/>
            <person name="Chaudhuri R.R."/>
            <person name="La Ragione R."/>
            <person name="Hildebrand F."/>
            <person name="Pallen M.J."/>
        </authorList>
    </citation>
    <scope>NUCLEOTIDE SEQUENCE</scope>
    <source>
        <strain evidence="2">ChiBcec18-1249</strain>
    </source>
</reference>
<evidence type="ECO:0000259" key="1">
    <source>
        <dbReference type="PROSITE" id="PS50943"/>
    </source>
</evidence>
<dbReference type="GO" id="GO:0003677">
    <property type="term" value="F:DNA binding"/>
    <property type="evidence" value="ECO:0007669"/>
    <property type="project" value="InterPro"/>
</dbReference>
<dbReference type="PROSITE" id="PS50943">
    <property type="entry name" value="HTH_CROC1"/>
    <property type="match status" value="1"/>
</dbReference>
<feature type="domain" description="HTH cro/C1-type" evidence="1">
    <location>
        <begin position="8"/>
        <end position="62"/>
    </location>
</feature>
<evidence type="ECO:0000313" key="3">
    <source>
        <dbReference type="Proteomes" id="UP000823824"/>
    </source>
</evidence>
<dbReference type="Proteomes" id="UP000823824">
    <property type="component" value="Unassembled WGS sequence"/>
</dbReference>
<dbReference type="EMBL" id="DWZJ01000090">
    <property type="protein sequence ID" value="HJB14031.1"/>
    <property type="molecule type" value="Genomic_DNA"/>
</dbReference>
<comment type="caution">
    <text evidence="2">The sequence shown here is derived from an EMBL/GenBank/DDBJ whole genome shotgun (WGS) entry which is preliminary data.</text>
</comment>
<dbReference type="InterPro" id="IPR001387">
    <property type="entry name" value="Cro/C1-type_HTH"/>
</dbReference>
<dbReference type="CDD" id="cd00093">
    <property type="entry name" value="HTH_XRE"/>
    <property type="match status" value="1"/>
</dbReference>
<sequence length="154" mass="16820">MVTLAQRIEELRTAKGLSRPALAAALGFPRTAIEKFETGRQTPTQDQQNKLASYFGVSLFYLRGETNDTTQMSDWMDGAFLDEPAPAPVPKRAVKPAAVAASSGGEGGTMFDAFLTSKKFQETLRTAVLDTLRTPEGQEILAKAIRRELASRQK</sequence>
<dbReference type="SMART" id="SM00530">
    <property type="entry name" value="HTH_XRE"/>
    <property type="match status" value="1"/>
</dbReference>
<evidence type="ECO:0000313" key="2">
    <source>
        <dbReference type="EMBL" id="HJB14031.1"/>
    </source>
</evidence>
<gene>
    <name evidence="2" type="ORF">H9787_10020</name>
</gene>